<dbReference type="EMBL" id="BAAAQD010000024">
    <property type="protein sequence ID" value="GAA1554145.1"/>
    <property type="molecule type" value="Genomic_DNA"/>
</dbReference>
<feature type="transmembrane region" description="Helical" evidence="2">
    <location>
        <begin position="182"/>
        <end position="200"/>
    </location>
</feature>
<sequence>MAGFGAAALLFSLLIIAVRVRWVPLESVDRGVAESLNEAVAPSDFLVTLMGGISRIGSFGVMAWLVAIGTTLVLVRKQYRLAAFLVATTVGGLILDPTLKLAVGRLRPVVEQPVAHGGGNSFPSGHSLNSLICYTALLLVFLPALRPRWRRPAVIAVGFVVALVGFSRLALGVHFLSDVIGGWSLGIAWLGLCATAFELIRHHEGLRVTEPLEEGLEPEAADDLRPTEPHVHRPGTARTLALGAVAWVFTFGTLVALGLPLARYRDGNGNVLWDSTIPHWFAAHRSDVLGHVSIVGSEVGNTHAILAIGLVIGAVSLAAIRRWRPVIFLVAVMFGELSLFLASAAIVGRARPDVENMDGPMPTSSFPSGHVAATIMIWATAALLVFPRTRAWWRWVLPVLAVAMPLWVAVSRMYRGMHHPTDIVGSVLLAALWLSAMYWLVTPNCDLAEQPCEEDLAEPAGDLQDAPPARSGPPAPPASGASVSKAAGASR</sequence>
<keyword evidence="5" id="KW-1185">Reference proteome</keyword>
<keyword evidence="2" id="KW-0812">Transmembrane</keyword>
<feature type="transmembrane region" description="Helical" evidence="2">
    <location>
        <begin position="302"/>
        <end position="320"/>
    </location>
</feature>
<feature type="transmembrane region" description="Helical" evidence="2">
    <location>
        <begin position="368"/>
        <end position="386"/>
    </location>
</feature>
<evidence type="ECO:0000256" key="2">
    <source>
        <dbReference type="SAM" id="Phobius"/>
    </source>
</evidence>
<feature type="transmembrane region" description="Helical" evidence="2">
    <location>
        <begin position="123"/>
        <end position="142"/>
    </location>
</feature>
<dbReference type="SMART" id="SM00014">
    <property type="entry name" value="acidPPc"/>
    <property type="match status" value="2"/>
</dbReference>
<proteinExistence type="predicted"/>
<feature type="transmembrane region" description="Helical" evidence="2">
    <location>
        <begin position="154"/>
        <end position="176"/>
    </location>
</feature>
<evidence type="ECO:0000313" key="4">
    <source>
        <dbReference type="EMBL" id="GAA1554145.1"/>
    </source>
</evidence>
<feature type="transmembrane region" description="Helical" evidence="2">
    <location>
        <begin position="393"/>
        <end position="411"/>
    </location>
</feature>
<feature type="transmembrane region" description="Helical" evidence="2">
    <location>
        <begin position="82"/>
        <end position="103"/>
    </location>
</feature>
<dbReference type="SUPFAM" id="SSF48317">
    <property type="entry name" value="Acid phosphatase/Vanadium-dependent haloperoxidase"/>
    <property type="match status" value="2"/>
</dbReference>
<dbReference type="PANTHER" id="PTHR14969">
    <property type="entry name" value="SPHINGOSINE-1-PHOSPHATE PHOSPHOHYDROLASE"/>
    <property type="match status" value="1"/>
</dbReference>
<evidence type="ECO:0000256" key="1">
    <source>
        <dbReference type="SAM" id="MobiDB-lite"/>
    </source>
</evidence>
<dbReference type="Gene3D" id="1.20.144.10">
    <property type="entry name" value="Phosphatidic acid phosphatase type 2/haloperoxidase"/>
    <property type="match status" value="2"/>
</dbReference>
<dbReference type="InterPro" id="IPR036938">
    <property type="entry name" value="PAP2/HPO_sf"/>
</dbReference>
<dbReference type="CDD" id="cd03392">
    <property type="entry name" value="PAP2_like_2"/>
    <property type="match status" value="2"/>
</dbReference>
<evidence type="ECO:0000259" key="3">
    <source>
        <dbReference type="SMART" id="SM00014"/>
    </source>
</evidence>
<organism evidence="4 5">
    <name type="scientific">Dactylosporangium maewongense</name>
    <dbReference type="NCBI Taxonomy" id="634393"/>
    <lineage>
        <taxon>Bacteria</taxon>
        <taxon>Bacillati</taxon>
        <taxon>Actinomycetota</taxon>
        <taxon>Actinomycetes</taxon>
        <taxon>Micromonosporales</taxon>
        <taxon>Micromonosporaceae</taxon>
        <taxon>Dactylosporangium</taxon>
    </lineage>
</organism>
<protein>
    <recommendedName>
        <fullName evidence="3">Phosphatidic acid phosphatase type 2/haloperoxidase domain-containing protein</fullName>
    </recommendedName>
</protein>
<feature type="region of interest" description="Disordered" evidence="1">
    <location>
        <begin position="452"/>
        <end position="491"/>
    </location>
</feature>
<evidence type="ECO:0000313" key="5">
    <source>
        <dbReference type="Proteomes" id="UP001501470"/>
    </source>
</evidence>
<dbReference type="Pfam" id="PF01569">
    <property type="entry name" value="PAP2"/>
    <property type="match status" value="2"/>
</dbReference>
<feature type="domain" description="Phosphatidic acid phosphatase type 2/haloperoxidase" evidence="3">
    <location>
        <begin position="79"/>
        <end position="194"/>
    </location>
</feature>
<feature type="domain" description="Phosphatidic acid phosphatase type 2/haloperoxidase" evidence="3">
    <location>
        <begin position="328"/>
        <end position="438"/>
    </location>
</feature>
<dbReference type="InterPro" id="IPR000326">
    <property type="entry name" value="PAP2/HPO"/>
</dbReference>
<dbReference type="Proteomes" id="UP001501470">
    <property type="component" value="Unassembled WGS sequence"/>
</dbReference>
<keyword evidence="2" id="KW-0472">Membrane</keyword>
<dbReference type="PANTHER" id="PTHR14969:SF13">
    <property type="entry name" value="AT30094P"/>
    <property type="match status" value="1"/>
</dbReference>
<feature type="transmembrane region" description="Helical" evidence="2">
    <location>
        <begin position="327"/>
        <end position="348"/>
    </location>
</feature>
<gene>
    <name evidence="4" type="ORF">GCM10009827_088610</name>
</gene>
<accession>A0ABP4N5Y9</accession>
<feature type="transmembrane region" description="Helical" evidence="2">
    <location>
        <begin position="56"/>
        <end position="75"/>
    </location>
</feature>
<name>A0ABP4N5Y9_9ACTN</name>
<keyword evidence="2" id="KW-1133">Transmembrane helix</keyword>
<comment type="caution">
    <text evidence="4">The sequence shown here is derived from an EMBL/GenBank/DDBJ whole genome shotgun (WGS) entry which is preliminary data.</text>
</comment>
<feature type="compositionally biased region" description="Low complexity" evidence="1">
    <location>
        <begin position="478"/>
        <end position="491"/>
    </location>
</feature>
<feature type="transmembrane region" description="Helical" evidence="2">
    <location>
        <begin position="240"/>
        <end position="262"/>
    </location>
</feature>
<reference evidence="5" key="1">
    <citation type="journal article" date="2019" name="Int. J. Syst. Evol. Microbiol.">
        <title>The Global Catalogue of Microorganisms (GCM) 10K type strain sequencing project: providing services to taxonomists for standard genome sequencing and annotation.</title>
        <authorList>
            <consortium name="The Broad Institute Genomics Platform"/>
            <consortium name="The Broad Institute Genome Sequencing Center for Infectious Disease"/>
            <person name="Wu L."/>
            <person name="Ma J."/>
        </authorList>
    </citation>
    <scope>NUCLEOTIDE SEQUENCE [LARGE SCALE GENOMIC DNA]</scope>
    <source>
        <strain evidence="5">JCM 15933</strain>
    </source>
</reference>
<feature type="transmembrane region" description="Helical" evidence="2">
    <location>
        <begin position="423"/>
        <end position="441"/>
    </location>
</feature>